<dbReference type="Proteomes" id="UP000179807">
    <property type="component" value="Unassembled WGS sequence"/>
</dbReference>
<evidence type="ECO:0000313" key="3">
    <source>
        <dbReference type="Proteomes" id="UP000179807"/>
    </source>
</evidence>
<evidence type="ECO:0000313" key="2">
    <source>
        <dbReference type="EMBL" id="OHT06934.1"/>
    </source>
</evidence>
<gene>
    <name evidence="2" type="ORF">TRFO_24891</name>
</gene>
<feature type="chain" id="PRO_5012430264" description="Polymorphic outer membrane protein" evidence="1">
    <location>
        <begin position="17"/>
        <end position="378"/>
    </location>
</feature>
<dbReference type="RefSeq" id="XP_068360070.1">
    <property type="nucleotide sequence ID" value="XM_068504003.1"/>
</dbReference>
<evidence type="ECO:0008006" key="4">
    <source>
        <dbReference type="Google" id="ProtNLM"/>
    </source>
</evidence>
<dbReference type="AlphaFoldDB" id="A0A1J4KB61"/>
<dbReference type="GeneID" id="94838707"/>
<sequence length="378" mass="41386">MLNITVALLVQHAALANSPLLSLTHSPLTRRINFDRLTIQHFINPIFYTQSQTFNLLLSQSTFSNAVSQVARQDEIKMKEFSEHQNYHEVFSLVITGCRFSSISYDKGAGAAFCAISQLHTLHIANTQFADCYCGGSEYIEGLTHQVSGGVLVFTGSKSEISSCCVVKNNAIGNSKTFQVVSSEEGLNSIKYSLFVNNGDKTNLKGHSLFSLDHGRCEVISSNITNNDVPGGYAGGAIGFASYGRAGYTLLKNNTGKSVFGICALGTYRASIKVNFCFVNQNTATKYGVIMRLTSTLKLDNVIFTQNVGQYFYGTAPIKVARSNFDCDKPAGLVEDEATMWNAAVKRTLKIKVPESCDLNYPINRANVTKRHRTEPGK</sequence>
<dbReference type="VEuPathDB" id="TrichDB:TRFO_24891"/>
<keyword evidence="3" id="KW-1185">Reference proteome</keyword>
<comment type="caution">
    <text evidence="2">The sequence shown here is derived from an EMBL/GenBank/DDBJ whole genome shotgun (WGS) entry which is preliminary data.</text>
</comment>
<reference evidence="2" key="1">
    <citation type="submission" date="2016-10" db="EMBL/GenBank/DDBJ databases">
        <authorList>
            <person name="Benchimol M."/>
            <person name="Almeida L.G."/>
            <person name="Vasconcelos A.T."/>
            <person name="Perreira-Neves A."/>
            <person name="Rosa I.A."/>
            <person name="Tasca T."/>
            <person name="Bogo M.R."/>
            <person name="de Souza W."/>
        </authorList>
    </citation>
    <scope>NUCLEOTIDE SEQUENCE [LARGE SCALE GENOMIC DNA]</scope>
    <source>
        <strain evidence="2">K</strain>
    </source>
</reference>
<keyword evidence="1" id="KW-0732">Signal</keyword>
<evidence type="ECO:0000256" key="1">
    <source>
        <dbReference type="SAM" id="SignalP"/>
    </source>
</evidence>
<accession>A0A1J4KB61</accession>
<dbReference type="EMBL" id="MLAK01000710">
    <property type="protein sequence ID" value="OHT06934.1"/>
    <property type="molecule type" value="Genomic_DNA"/>
</dbReference>
<organism evidence="2 3">
    <name type="scientific">Tritrichomonas foetus</name>
    <dbReference type="NCBI Taxonomy" id="1144522"/>
    <lineage>
        <taxon>Eukaryota</taxon>
        <taxon>Metamonada</taxon>
        <taxon>Parabasalia</taxon>
        <taxon>Tritrichomonadida</taxon>
        <taxon>Tritrichomonadidae</taxon>
        <taxon>Tritrichomonas</taxon>
    </lineage>
</organism>
<proteinExistence type="predicted"/>
<feature type="signal peptide" evidence="1">
    <location>
        <begin position="1"/>
        <end position="16"/>
    </location>
</feature>
<protein>
    <recommendedName>
        <fullName evidence="4">Polymorphic outer membrane protein</fullName>
    </recommendedName>
</protein>
<name>A0A1J4KB61_9EUKA</name>